<protein>
    <submittedName>
        <fullName evidence="1">Uncharacterized protein</fullName>
    </submittedName>
</protein>
<evidence type="ECO:0000313" key="2">
    <source>
        <dbReference type="Proteomes" id="UP001138709"/>
    </source>
</evidence>
<sequence>MHVAAIHSLLPVAEASASGGAAPVPEWIQLLPAGTFSGLDGRGPYHMKDVAALATKSLQAAGGRLPIDENHQIDTGLKAGAPAPARGWIVDLQARDGALWGRVEWTPTGRTLVEEKAYRGISPSFVCNEKTGEVLQVMRAALTNNPNLSLATLHTAQEPTVDLKKLRAALGLAEDADEAAILAAAETSRTAVATHAQQLAAIGKAAGIETAGTPAADAIVTALQARGAGDDPAKLRETVVSLQAQVTTLEGETKKARATAVVDEAIRAGKPIKALREDYIARHCVDAAQVEKELAALPSLHAGGIGERKPGAAADAAGLVGEEARIVALMGVDPEAFKKAAKAANQEVA</sequence>
<organism evidence="1 2">
    <name type="scientific">Neoroseomonas eburnea</name>
    <dbReference type="NCBI Taxonomy" id="1346889"/>
    <lineage>
        <taxon>Bacteria</taxon>
        <taxon>Pseudomonadati</taxon>
        <taxon>Pseudomonadota</taxon>
        <taxon>Alphaproteobacteria</taxon>
        <taxon>Acetobacterales</taxon>
        <taxon>Acetobacteraceae</taxon>
        <taxon>Neoroseomonas</taxon>
    </lineage>
</organism>
<evidence type="ECO:0000313" key="1">
    <source>
        <dbReference type="EMBL" id="MBR0681919.1"/>
    </source>
</evidence>
<dbReference type="AlphaFoldDB" id="A0A9X9XDY3"/>
<dbReference type="InterPro" id="IPR012106">
    <property type="entry name" value="Phage_Mu_Gp1"/>
</dbReference>
<keyword evidence="2" id="KW-1185">Reference proteome</keyword>
<dbReference type="Pfam" id="PF10123">
    <property type="entry name" value="Mu-like_Pro"/>
    <property type="match status" value="1"/>
</dbReference>
<dbReference type="Proteomes" id="UP001138709">
    <property type="component" value="Unassembled WGS sequence"/>
</dbReference>
<reference evidence="1" key="2">
    <citation type="journal article" date="2021" name="Syst. Appl. Microbiol.">
        <title>Roseomonas hellenica sp. nov., isolated from roots of wild-growing Alkanna tinctoria.</title>
        <authorList>
            <person name="Rat A."/>
            <person name="Naranjo H.D."/>
            <person name="Lebbe L."/>
            <person name="Cnockaert M."/>
            <person name="Krigas N."/>
            <person name="Grigoriadou K."/>
            <person name="Maloupa E."/>
            <person name="Willems A."/>
        </authorList>
    </citation>
    <scope>NUCLEOTIDE SEQUENCE</scope>
    <source>
        <strain evidence="1">LMG 31228</strain>
    </source>
</reference>
<proteinExistence type="predicted"/>
<reference evidence="1" key="1">
    <citation type="submission" date="2020-01" db="EMBL/GenBank/DDBJ databases">
        <authorList>
            <person name="Rat A."/>
        </authorList>
    </citation>
    <scope>NUCLEOTIDE SEQUENCE</scope>
    <source>
        <strain evidence="1">LMG 31228</strain>
    </source>
</reference>
<dbReference type="EMBL" id="JAAEDL010000015">
    <property type="protein sequence ID" value="MBR0681919.1"/>
    <property type="molecule type" value="Genomic_DNA"/>
</dbReference>
<dbReference type="PIRSF" id="PIRSF016624">
    <property type="entry name" value="Mu_prophg_I"/>
    <property type="match status" value="1"/>
</dbReference>
<gene>
    <name evidence="1" type="ORF">GXW74_15600</name>
</gene>
<name>A0A9X9XDY3_9PROT</name>
<accession>A0A9X9XDY3</accession>
<comment type="caution">
    <text evidence="1">The sequence shown here is derived from an EMBL/GenBank/DDBJ whole genome shotgun (WGS) entry which is preliminary data.</text>
</comment>
<dbReference type="RefSeq" id="WP_211847454.1">
    <property type="nucleotide sequence ID" value="NZ_JAAEDL010000015.1"/>
</dbReference>